<comment type="caution">
    <text evidence="2">The sequence shown here is derived from an EMBL/GenBank/DDBJ whole genome shotgun (WGS) entry which is preliminary data.</text>
</comment>
<evidence type="ECO:0000313" key="2">
    <source>
        <dbReference type="EMBL" id="KOS23110.1"/>
    </source>
</evidence>
<keyword evidence="3" id="KW-1185">Reference proteome</keyword>
<keyword evidence="1" id="KW-1133">Transmembrane helix</keyword>
<dbReference type="AlphaFoldDB" id="A0A0M8N9Z4"/>
<dbReference type="InterPro" id="IPR029033">
    <property type="entry name" value="His_PPase_superfam"/>
</dbReference>
<protein>
    <recommendedName>
        <fullName evidence="4">Phosphoglycerate mutase family protein</fullName>
    </recommendedName>
</protein>
<gene>
    <name evidence="2" type="ORF">ESCO_003525</name>
</gene>
<evidence type="ECO:0000256" key="1">
    <source>
        <dbReference type="SAM" id="Phobius"/>
    </source>
</evidence>
<proteinExistence type="predicted"/>
<organism evidence="2 3">
    <name type="scientific">Escovopsis weberi</name>
    <dbReference type="NCBI Taxonomy" id="150374"/>
    <lineage>
        <taxon>Eukaryota</taxon>
        <taxon>Fungi</taxon>
        <taxon>Dikarya</taxon>
        <taxon>Ascomycota</taxon>
        <taxon>Pezizomycotina</taxon>
        <taxon>Sordariomycetes</taxon>
        <taxon>Hypocreomycetidae</taxon>
        <taxon>Hypocreales</taxon>
        <taxon>Hypocreaceae</taxon>
        <taxon>Escovopsis</taxon>
    </lineage>
</organism>
<keyword evidence="1" id="KW-0472">Membrane</keyword>
<evidence type="ECO:0008006" key="4">
    <source>
        <dbReference type="Google" id="ProtNLM"/>
    </source>
</evidence>
<keyword evidence="1" id="KW-0812">Transmembrane</keyword>
<dbReference type="OrthoDB" id="425925at2759"/>
<name>A0A0M8N9Z4_ESCWE</name>
<dbReference type="STRING" id="150374.A0A0M8N9Z4"/>
<dbReference type="EMBL" id="LGSR01000002">
    <property type="protein sequence ID" value="KOS23110.1"/>
    <property type="molecule type" value="Genomic_DNA"/>
</dbReference>
<sequence>MDHQPIAVPFAITTTIIIVIIITKTSNPFPVLAIKMKSFTTLVLAVLATAGPMLAEAKSVSESTLYLIRHGEKPEDDDQIGLSTQGMMRAQCLRDVFGANSTYNITYIMAQTPKDTGKRRRPLDTVTPLAQDLGITVDISCDRDDNKCVKDVVEAYDGPGNILVCWEHKQLNNIVKELGGDIDQYPSDHFDLIWTDPSPFDEITSITSEMCPGIDSTCMC</sequence>
<feature type="transmembrane region" description="Helical" evidence="1">
    <location>
        <begin position="38"/>
        <end position="55"/>
    </location>
</feature>
<accession>A0A0M8N9Z4</accession>
<evidence type="ECO:0000313" key="3">
    <source>
        <dbReference type="Proteomes" id="UP000053831"/>
    </source>
</evidence>
<dbReference type="SUPFAM" id="SSF53254">
    <property type="entry name" value="Phosphoglycerate mutase-like"/>
    <property type="match status" value="1"/>
</dbReference>
<dbReference type="Proteomes" id="UP000053831">
    <property type="component" value="Unassembled WGS sequence"/>
</dbReference>
<feature type="transmembrane region" description="Helical" evidence="1">
    <location>
        <begin position="6"/>
        <end position="26"/>
    </location>
</feature>
<reference evidence="2 3" key="1">
    <citation type="submission" date="2015-07" db="EMBL/GenBank/DDBJ databases">
        <title>The genome of the fungus Escovopsis weberi, a specialized disease agent of ant agriculture.</title>
        <authorList>
            <person name="de Man T.J."/>
            <person name="Stajich J.E."/>
            <person name="Kubicek C.P."/>
            <person name="Chenthamara K."/>
            <person name="Atanasova L."/>
            <person name="Druzhinina I.S."/>
            <person name="Birnbaum S."/>
            <person name="Barribeau S.M."/>
            <person name="Teiling C."/>
            <person name="Suen G."/>
            <person name="Currie C."/>
            <person name="Gerardo N.M."/>
        </authorList>
    </citation>
    <scope>NUCLEOTIDE SEQUENCE [LARGE SCALE GENOMIC DNA]</scope>
</reference>